<dbReference type="EMBL" id="SGPK01001090">
    <property type="protein sequence ID" value="THG94531.1"/>
    <property type="molecule type" value="Genomic_DNA"/>
</dbReference>
<name>A0A4S4K9D0_9AGAM</name>
<sequence length="195" mass="20905">TRRGAAAPAQRLDGVEDTYAVADARDADLAETRLVEVEQDAAADVCAAERMRVRGALADLRNSLYGTFCGGSRDGPAVLPLVPLALVFEVLMAPPPAPTGVLGREEPAARKWAWTDFAAACWAAEKLAVGDAGEEDCEGGCEGPASDIAEGASAVIILKKETREDNERRQRDNDSGKIRYKGVDDELQRHRIQSK</sequence>
<evidence type="ECO:0000313" key="2">
    <source>
        <dbReference type="EMBL" id="THG94531.1"/>
    </source>
</evidence>
<gene>
    <name evidence="2" type="ORF">EW145_g8122</name>
</gene>
<keyword evidence="3" id="KW-1185">Reference proteome</keyword>
<protein>
    <submittedName>
        <fullName evidence="2">Uncharacterized protein</fullName>
    </submittedName>
</protein>
<feature type="non-terminal residue" evidence="2">
    <location>
        <position position="1"/>
    </location>
</feature>
<evidence type="ECO:0000313" key="3">
    <source>
        <dbReference type="Proteomes" id="UP000308199"/>
    </source>
</evidence>
<comment type="caution">
    <text evidence="2">The sequence shown here is derived from an EMBL/GenBank/DDBJ whole genome shotgun (WGS) entry which is preliminary data.</text>
</comment>
<accession>A0A4S4K9D0</accession>
<dbReference type="AlphaFoldDB" id="A0A4S4K9D0"/>
<organism evidence="2 3">
    <name type="scientific">Phellinidium pouzarii</name>
    <dbReference type="NCBI Taxonomy" id="167371"/>
    <lineage>
        <taxon>Eukaryota</taxon>
        <taxon>Fungi</taxon>
        <taxon>Dikarya</taxon>
        <taxon>Basidiomycota</taxon>
        <taxon>Agaricomycotina</taxon>
        <taxon>Agaricomycetes</taxon>
        <taxon>Hymenochaetales</taxon>
        <taxon>Hymenochaetaceae</taxon>
        <taxon>Phellinidium</taxon>
    </lineage>
</organism>
<feature type="region of interest" description="Disordered" evidence="1">
    <location>
        <begin position="159"/>
        <end position="185"/>
    </location>
</feature>
<proteinExistence type="predicted"/>
<reference evidence="2 3" key="1">
    <citation type="submission" date="2019-02" db="EMBL/GenBank/DDBJ databases">
        <title>Genome sequencing of the rare red list fungi Phellinidium pouzarii.</title>
        <authorList>
            <person name="Buettner E."/>
            <person name="Kellner H."/>
        </authorList>
    </citation>
    <scope>NUCLEOTIDE SEQUENCE [LARGE SCALE GENOMIC DNA]</scope>
    <source>
        <strain evidence="2 3">DSM 108285</strain>
    </source>
</reference>
<dbReference type="Proteomes" id="UP000308199">
    <property type="component" value="Unassembled WGS sequence"/>
</dbReference>
<evidence type="ECO:0000256" key="1">
    <source>
        <dbReference type="SAM" id="MobiDB-lite"/>
    </source>
</evidence>